<feature type="domain" description="MmgE/PrpD N-terminal" evidence="2">
    <location>
        <begin position="13"/>
        <end position="246"/>
    </location>
</feature>
<dbReference type="Pfam" id="PF03972">
    <property type="entry name" value="MmgE_PrpD_N"/>
    <property type="match status" value="1"/>
</dbReference>
<dbReference type="InterPro" id="IPR042188">
    <property type="entry name" value="MmgE/PrpD_sf_2"/>
</dbReference>
<dbReference type="RefSeq" id="WP_189622550.1">
    <property type="nucleotide sequence ID" value="NZ_BMZA01000034.1"/>
</dbReference>
<dbReference type="InterPro" id="IPR042183">
    <property type="entry name" value="MmgE/PrpD_sf_1"/>
</dbReference>
<dbReference type="InterPro" id="IPR045336">
    <property type="entry name" value="MmgE_PrpD_N"/>
</dbReference>
<dbReference type="InterPro" id="IPR005656">
    <property type="entry name" value="MmgE_PrpD"/>
</dbReference>
<dbReference type="Proteomes" id="UP000648075">
    <property type="component" value="Unassembled WGS sequence"/>
</dbReference>
<protein>
    <recommendedName>
        <fullName evidence="6">MmgE/PrpD family protein</fullName>
    </recommendedName>
</protein>
<reference evidence="4" key="2">
    <citation type="submission" date="2020-09" db="EMBL/GenBank/DDBJ databases">
        <authorList>
            <person name="Sun Q."/>
            <person name="Kim S."/>
        </authorList>
    </citation>
    <scope>NUCLEOTIDE SEQUENCE</scope>
    <source>
        <strain evidence="4">KCTC 32255</strain>
    </source>
</reference>
<dbReference type="EMBL" id="BMZA01000034">
    <property type="protein sequence ID" value="GGZ17242.1"/>
    <property type="molecule type" value="Genomic_DNA"/>
</dbReference>
<evidence type="ECO:0000259" key="3">
    <source>
        <dbReference type="Pfam" id="PF19305"/>
    </source>
</evidence>
<sequence length="448" mass="47257">MTTVKQGTFDLTRQLAQVALGYRSAKLPESAITVARQCILDWFAVTLPGSREECAILLSDELESFGSGPSTVVGRAKRLSPYDAALVNGTASHALDFDDVNRLMQGHPTVAIFPAVFAVAEATGATGKDLLTAFIAGYEAACMVGSMVNPSHYARGIHSTGTVGSIGAAVGVGVLLQLDEEQMTSAIGLGATQASGLKAMFGSMAKPFHAGKAAANGVLSARLAARGFIAQPYGLEDIQGFITTQSDEPIRPLVKIAPGTEVVNTLFKYHAACFCTHSTLDCLRDLRQRHALTPENVASIDIHVSALHLKTAGIPDPVSGLETKFSLRHAAALAIHQVDTSALETFSDEVASEPGLVATRNRVTVHGDMPGGSNTRLLVRSTSGEVYEGEHNTGIVETDLVAQGDRLAAKFRSLAAPVIGEERAERLMSGIMRLDEETSAVDLANIIH</sequence>
<dbReference type="SUPFAM" id="SSF103378">
    <property type="entry name" value="2-methylcitrate dehydratase PrpD"/>
    <property type="match status" value="1"/>
</dbReference>
<dbReference type="Gene3D" id="3.30.1330.120">
    <property type="entry name" value="2-methylcitrate dehydratase PrpD"/>
    <property type="match status" value="1"/>
</dbReference>
<name>A0A918PP67_9SPHN</name>
<dbReference type="PANTHER" id="PTHR16943">
    <property type="entry name" value="2-METHYLCITRATE DEHYDRATASE-RELATED"/>
    <property type="match status" value="1"/>
</dbReference>
<dbReference type="InterPro" id="IPR036148">
    <property type="entry name" value="MmgE/PrpD_sf"/>
</dbReference>
<dbReference type="PANTHER" id="PTHR16943:SF8">
    <property type="entry name" value="2-METHYLCITRATE DEHYDRATASE"/>
    <property type="match status" value="1"/>
</dbReference>
<comment type="caution">
    <text evidence="4">The sequence shown here is derived from an EMBL/GenBank/DDBJ whole genome shotgun (WGS) entry which is preliminary data.</text>
</comment>
<evidence type="ECO:0000313" key="5">
    <source>
        <dbReference type="Proteomes" id="UP000648075"/>
    </source>
</evidence>
<dbReference type="AlphaFoldDB" id="A0A918PP67"/>
<evidence type="ECO:0008006" key="6">
    <source>
        <dbReference type="Google" id="ProtNLM"/>
    </source>
</evidence>
<feature type="domain" description="MmgE/PrpD C-terminal" evidence="3">
    <location>
        <begin position="270"/>
        <end position="427"/>
    </location>
</feature>
<evidence type="ECO:0000313" key="4">
    <source>
        <dbReference type="EMBL" id="GGZ17242.1"/>
    </source>
</evidence>
<comment type="similarity">
    <text evidence="1">Belongs to the PrpD family.</text>
</comment>
<evidence type="ECO:0000259" key="2">
    <source>
        <dbReference type="Pfam" id="PF03972"/>
    </source>
</evidence>
<proteinExistence type="inferred from homology"/>
<dbReference type="GO" id="GO:0016829">
    <property type="term" value="F:lyase activity"/>
    <property type="evidence" value="ECO:0007669"/>
    <property type="project" value="InterPro"/>
</dbReference>
<accession>A0A918PP67</accession>
<keyword evidence="5" id="KW-1185">Reference proteome</keyword>
<gene>
    <name evidence="4" type="ORF">GCM10011614_34700</name>
</gene>
<dbReference type="Pfam" id="PF19305">
    <property type="entry name" value="MmgE_PrpD_C"/>
    <property type="match status" value="1"/>
</dbReference>
<organism evidence="4 5">
    <name type="scientific">Novosphingobium colocasiae</name>
    <dbReference type="NCBI Taxonomy" id="1256513"/>
    <lineage>
        <taxon>Bacteria</taxon>
        <taxon>Pseudomonadati</taxon>
        <taxon>Pseudomonadota</taxon>
        <taxon>Alphaproteobacteria</taxon>
        <taxon>Sphingomonadales</taxon>
        <taxon>Sphingomonadaceae</taxon>
        <taxon>Novosphingobium</taxon>
    </lineage>
</organism>
<dbReference type="Gene3D" id="1.10.4100.10">
    <property type="entry name" value="2-methylcitrate dehydratase PrpD"/>
    <property type="match status" value="1"/>
</dbReference>
<dbReference type="InterPro" id="IPR045337">
    <property type="entry name" value="MmgE_PrpD_C"/>
</dbReference>
<evidence type="ECO:0000256" key="1">
    <source>
        <dbReference type="ARBA" id="ARBA00006174"/>
    </source>
</evidence>
<reference evidence="4" key="1">
    <citation type="journal article" date="2014" name="Int. J. Syst. Evol. Microbiol.">
        <title>Complete genome sequence of Corynebacterium casei LMG S-19264T (=DSM 44701T), isolated from a smear-ripened cheese.</title>
        <authorList>
            <consortium name="US DOE Joint Genome Institute (JGI-PGF)"/>
            <person name="Walter F."/>
            <person name="Albersmeier A."/>
            <person name="Kalinowski J."/>
            <person name="Ruckert C."/>
        </authorList>
    </citation>
    <scope>NUCLEOTIDE SEQUENCE</scope>
    <source>
        <strain evidence="4">KCTC 32255</strain>
    </source>
</reference>